<dbReference type="EMBL" id="ML769444">
    <property type="protein sequence ID" value="KAE9401650.1"/>
    <property type="molecule type" value="Genomic_DNA"/>
</dbReference>
<sequence>MATTAFPDTNPRRIATLKKDVEEEVEGPGMVITQEISVAADTESGKDELDSDNVKPEGGCEGGLDQQQQSPNIGGPSSAADVADGACHQVVYSNPANSSPSRPR</sequence>
<reference evidence="2" key="1">
    <citation type="journal article" date="2019" name="Environ. Microbiol.">
        <title>Fungal ecological strategies reflected in gene transcription - a case study of two litter decomposers.</title>
        <authorList>
            <person name="Barbi F."/>
            <person name="Kohler A."/>
            <person name="Barry K."/>
            <person name="Baskaran P."/>
            <person name="Daum C."/>
            <person name="Fauchery L."/>
            <person name="Ihrmark K."/>
            <person name="Kuo A."/>
            <person name="LaButti K."/>
            <person name="Lipzen A."/>
            <person name="Morin E."/>
            <person name="Grigoriev I.V."/>
            <person name="Henrissat B."/>
            <person name="Lindahl B."/>
            <person name="Martin F."/>
        </authorList>
    </citation>
    <scope>NUCLEOTIDE SEQUENCE</scope>
    <source>
        <strain evidence="2">JB14</strain>
    </source>
</reference>
<gene>
    <name evidence="2" type="ORF">BT96DRAFT_937843</name>
</gene>
<name>A0A6A4HVA1_9AGAR</name>
<feature type="compositionally biased region" description="Basic and acidic residues" evidence="1">
    <location>
        <begin position="43"/>
        <end position="55"/>
    </location>
</feature>
<feature type="region of interest" description="Disordered" evidence="1">
    <location>
        <begin position="36"/>
        <end position="82"/>
    </location>
</feature>
<evidence type="ECO:0000313" key="2">
    <source>
        <dbReference type="EMBL" id="KAE9401650.1"/>
    </source>
</evidence>
<dbReference type="Proteomes" id="UP000799118">
    <property type="component" value="Unassembled WGS sequence"/>
</dbReference>
<dbReference type="AlphaFoldDB" id="A0A6A4HVA1"/>
<evidence type="ECO:0000313" key="3">
    <source>
        <dbReference type="Proteomes" id="UP000799118"/>
    </source>
</evidence>
<protein>
    <submittedName>
        <fullName evidence="2">Uncharacterized protein</fullName>
    </submittedName>
</protein>
<proteinExistence type="predicted"/>
<accession>A0A6A4HVA1</accession>
<keyword evidence="3" id="KW-1185">Reference proteome</keyword>
<evidence type="ECO:0000256" key="1">
    <source>
        <dbReference type="SAM" id="MobiDB-lite"/>
    </source>
</evidence>
<organism evidence="2 3">
    <name type="scientific">Gymnopus androsaceus JB14</name>
    <dbReference type="NCBI Taxonomy" id="1447944"/>
    <lineage>
        <taxon>Eukaryota</taxon>
        <taxon>Fungi</taxon>
        <taxon>Dikarya</taxon>
        <taxon>Basidiomycota</taxon>
        <taxon>Agaricomycotina</taxon>
        <taxon>Agaricomycetes</taxon>
        <taxon>Agaricomycetidae</taxon>
        <taxon>Agaricales</taxon>
        <taxon>Marasmiineae</taxon>
        <taxon>Omphalotaceae</taxon>
        <taxon>Gymnopus</taxon>
    </lineage>
</organism>